<reference evidence="1" key="1">
    <citation type="submission" date="2018-06" db="EMBL/GenBank/DDBJ databases">
        <authorList>
            <person name="Zhirakovskaya E."/>
        </authorList>
    </citation>
    <scope>NUCLEOTIDE SEQUENCE</scope>
</reference>
<evidence type="ECO:0008006" key="2">
    <source>
        <dbReference type="Google" id="ProtNLM"/>
    </source>
</evidence>
<name>A0A3B1CIB8_9ZZZZ</name>
<evidence type="ECO:0000313" key="1">
    <source>
        <dbReference type="EMBL" id="VAX23708.1"/>
    </source>
</evidence>
<dbReference type="SUPFAM" id="SSF53756">
    <property type="entry name" value="UDP-Glycosyltransferase/glycogen phosphorylase"/>
    <property type="match status" value="1"/>
</dbReference>
<proteinExistence type="predicted"/>
<organism evidence="1">
    <name type="scientific">hydrothermal vent metagenome</name>
    <dbReference type="NCBI Taxonomy" id="652676"/>
    <lineage>
        <taxon>unclassified sequences</taxon>
        <taxon>metagenomes</taxon>
        <taxon>ecological metagenomes</taxon>
    </lineage>
</organism>
<dbReference type="EMBL" id="UOGE01000089">
    <property type="protein sequence ID" value="VAX23708.1"/>
    <property type="molecule type" value="Genomic_DNA"/>
</dbReference>
<dbReference type="AlphaFoldDB" id="A0A3B1CIB8"/>
<accession>A0A3B1CIB8</accession>
<dbReference type="Gene3D" id="3.40.50.12580">
    <property type="match status" value="1"/>
</dbReference>
<gene>
    <name evidence="1" type="ORF">MNBD_NITROSPINAE02-1764</name>
</gene>
<sequence>MKFLFVVRNPSFFTQYEGVVNDLCERGNKVHFLLYSLVWKNWRMGDEALSEFKAKSGGLFDYEQIPDSFGLLDRVLKAKRSLVNYAGYLKNKNPISTSPYLISRAKNLLPATIGKLVSFNPVKKFIASEFFLKVGEWIEGVAPLNKVALRLLKKIEPDAVIASPFIFPNSKEIEYIKCARELGIPTAALIFSWDNLTTKGLFQFHPDSVIVWNKLQVKELVEIHNVEEEKTVSVGAPSLDYWFGRKPTRTYEQFCEEANLPPSRPFIIYLCSSQNIAKDENVFADEFISYLRKSLGDECPSILVRPHPMNQDIWEGFNAEGTVVYPRENRTAYAPRSRADFFDTLYHSSCIVGLNTTAIIEAAIVGKPCVTLISSRYSSTQSDTRHFNLLLDAGFLYVANDFAEAQEAITLIIAGGDKTGDKRYKFVNEFIRPLGMSQPVAPILGKTLEGLANQQN</sequence>
<dbReference type="InterPro" id="IPR043148">
    <property type="entry name" value="TagF_C"/>
</dbReference>
<protein>
    <recommendedName>
        <fullName evidence="2">Capsule polysaccharide biosynthesis protein</fullName>
    </recommendedName>
</protein>